<accession>A0A839GT38</accession>
<evidence type="ECO:0000313" key="3">
    <source>
        <dbReference type="Proteomes" id="UP000563094"/>
    </source>
</evidence>
<dbReference type="AlphaFoldDB" id="A0A839GT38"/>
<keyword evidence="3" id="KW-1185">Reference proteome</keyword>
<reference evidence="2 3" key="1">
    <citation type="submission" date="2020-08" db="EMBL/GenBank/DDBJ databases">
        <title>Genomic Encyclopedia of Type Strains, Phase IV (KMG-IV): sequencing the most valuable type-strain genomes for metagenomic binning, comparative biology and taxonomic classification.</title>
        <authorList>
            <person name="Goeker M."/>
        </authorList>
    </citation>
    <scope>NUCLEOTIDE SEQUENCE [LARGE SCALE GENOMIC DNA]</scope>
    <source>
        <strain evidence="2 3">DSM 29854</strain>
    </source>
</reference>
<dbReference type="Pfam" id="PF13590">
    <property type="entry name" value="DUF4136"/>
    <property type="match status" value="1"/>
</dbReference>
<dbReference type="RefSeq" id="WP_182513082.1">
    <property type="nucleotide sequence ID" value="NZ_JACJIQ010000008.1"/>
</dbReference>
<feature type="domain" description="DUF4136" evidence="1">
    <location>
        <begin position="32"/>
        <end position="197"/>
    </location>
</feature>
<dbReference type="InterPro" id="IPR025411">
    <property type="entry name" value="DUF4136"/>
</dbReference>
<dbReference type="PROSITE" id="PS51257">
    <property type="entry name" value="PROKAR_LIPOPROTEIN"/>
    <property type="match status" value="1"/>
</dbReference>
<dbReference type="Gene3D" id="3.30.160.670">
    <property type="match status" value="1"/>
</dbReference>
<comment type="caution">
    <text evidence="2">The sequence shown here is derived from an EMBL/GenBank/DDBJ whole genome shotgun (WGS) entry which is preliminary data.</text>
</comment>
<name>A0A839GT38_9BACT</name>
<sequence>MKRASRTLKSVFGMILVLLVLGFTGCAPSFNVSSDYDQATNFQQYKTWNWYQEQPIAKSDSSRRYSTFLDKRIKTAVETEMARRGFTKATSKANADMLLAYDVSIENVQRVRPDYVSVPMIGYGYWYGYRYAYTYNRLYNNTTVQDYQAGTIILDIVDAKTNELVWRGTGETTGNEKSLTQEKVQEIVTQILAKYPPQAESSRATAKR</sequence>
<proteinExistence type="predicted"/>
<dbReference type="EMBL" id="JACJIQ010000008">
    <property type="protein sequence ID" value="MBA9077578.1"/>
    <property type="molecule type" value="Genomic_DNA"/>
</dbReference>
<protein>
    <recommendedName>
        <fullName evidence="1">DUF4136 domain-containing protein</fullName>
    </recommendedName>
</protein>
<gene>
    <name evidence="2" type="ORF">FHS90_002296</name>
</gene>
<evidence type="ECO:0000313" key="2">
    <source>
        <dbReference type="EMBL" id="MBA9077578.1"/>
    </source>
</evidence>
<evidence type="ECO:0000259" key="1">
    <source>
        <dbReference type="Pfam" id="PF13590"/>
    </source>
</evidence>
<organism evidence="2 3">
    <name type="scientific">Rufibacter quisquiliarum</name>
    <dbReference type="NCBI Taxonomy" id="1549639"/>
    <lineage>
        <taxon>Bacteria</taxon>
        <taxon>Pseudomonadati</taxon>
        <taxon>Bacteroidota</taxon>
        <taxon>Cytophagia</taxon>
        <taxon>Cytophagales</taxon>
        <taxon>Hymenobacteraceae</taxon>
        <taxon>Rufibacter</taxon>
    </lineage>
</organism>
<dbReference type="Proteomes" id="UP000563094">
    <property type="component" value="Unassembled WGS sequence"/>
</dbReference>